<dbReference type="Proteomes" id="UP000314294">
    <property type="component" value="Unassembled WGS sequence"/>
</dbReference>
<evidence type="ECO:0000313" key="1">
    <source>
        <dbReference type="EMBL" id="TNN85037.1"/>
    </source>
</evidence>
<accession>A0A4Z2J4U2</accession>
<proteinExistence type="predicted"/>
<keyword evidence="2" id="KW-1185">Reference proteome</keyword>
<dbReference type="EMBL" id="SRLO01000023">
    <property type="protein sequence ID" value="TNN85037.1"/>
    <property type="molecule type" value="Genomic_DNA"/>
</dbReference>
<dbReference type="AlphaFoldDB" id="A0A4Z2J4U2"/>
<evidence type="ECO:0000313" key="2">
    <source>
        <dbReference type="Proteomes" id="UP000314294"/>
    </source>
</evidence>
<protein>
    <submittedName>
        <fullName evidence="1">Uncharacterized protein</fullName>
    </submittedName>
</protein>
<organism evidence="1 2">
    <name type="scientific">Liparis tanakae</name>
    <name type="common">Tanaka's snailfish</name>
    <dbReference type="NCBI Taxonomy" id="230148"/>
    <lineage>
        <taxon>Eukaryota</taxon>
        <taxon>Metazoa</taxon>
        <taxon>Chordata</taxon>
        <taxon>Craniata</taxon>
        <taxon>Vertebrata</taxon>
        <taxon>Euteleostomi</taxon>
        <taxon>Actinopterygii</taxon>
        <taxon>Neopterygii</taxon>
        <taxon>Teleostei</taxon>
        <taxon>Neoteleostei</taxon>
        <taxon>Acanthomorphata</taxon>
        <taxon>Eupercaria</taxon>
        <taxon>Perciformes</taxon>
        <taxon>Cottioidei</taxon>
        <taxon>Cottales</taxon>
        <taxon>Liparidae</taxon>
        <taxon>Liparis</taxon>
    </lineage>
</organism>
<gene>
    <name evidence="1" type="ORF">EYF80_004691</name>
</gene>
<sequence>MNTRERRCPEETQPHQPVRQCAGRLTEGLILGGSTDAVGSRTEEARKRQCSRGLIRAATGERGEET</sequence>
<reference evidence="1 2" key="1">
    <citation type="submission" date="2019-03" db="EMBL/GenBank/DDBJ databases">
        <title>First draft genome of Liparis tanakae, snailfish: a comprehensive survey of snailfish specific genes.</title>
        <authorList>
            <person name="Kim W."/>
            <person name="Song I."/>
            <person name="Jeong J.-H."/>
            <person name="Kim D."/>
            <person name="Kim S."/>
            <person name="Ryu S."/>
            <person name="Song J.Y."/>
            <person name="Lee S.K."/>
        </authorList>
    </citation>
    <scope>NUCLEOTIDE SEQUENCE [LARGE SCALE GENOMIC DNA]</scope>
    <source>
        <tissue evidence="1">Muscle</tissue>
    </source>
</reference>
<name>A0A4Z2J4U2_9TELE</name>
<comment type="caution">
    <text evidence="1">The sequence shown here is derived from an EMBL/GenBank/DDBJ whole genome shotgun (WGS) entry which is preliminary data.</text>
</comment>